<dbReference type="EMBL" id="AP027080">
    <property type="protein sequence ID" value="BDU71541.1"/>
    <property type="molecule type" value="Genomic_DNA"/>
</dbReference>
<evidence type="ECO:0000313" key="2">
    <source>
        <dbReference type="EMBL" id="BDU71541.1"/>
    </source>
</evidence>
<keyword evidence="3" id="KW-1185">Reference proteome</keyword>
<dbReference type="KEGG" id="msil:METEAL_07150"/>
<accession>A0AA48K7V3</accession>
<feature type="coiled-coil region" evidence="1">
    <location>
        <begin position="159"/>
        <end position="186"/>
    </location>
</feature>
<gene>
    <name evidence="2" type="ORF">METEAL_07150</name>
</gene>
<dbReference type="RefSeq" id="WP_316414432.1">
    <property type="nucleotide sequence ID" value="NZ_AP027080.1"/>
</dbReference>
<sequence>MNQFTRKLLEHFQGLKDPQGFLFEATGDWVSALAPSPFPEGNGARLDLCCADDGSLIIVQGPRFDARGFASPDDWRALLRVQSRFRLLRFISTQVGPMVTPRLELYLPTRQLPPKDDPAYRTILDLSLAVLVPTMAYLRIRIRDGIWDESLIQEDPPALQSITAEIRNLEDQLQTHRERADLLRQAIVPKSKVLPNFI</sequence>
<name>A0AA48K7V3_9BACT</name>
<evidence type="ECO:0000313" key="3">
    <source>
        <dbReference type="Proteomes" id="UP001238179"/>
    </source>
</evidence>
<dbReference type="Proteomes" id="UP001238179">
    <property type="component" value="Chromosome"/>
</dbReference>
<dbReference type="AlphaFoldDB" id="A0AA48K7V3"/>
<protein>
    <submittedName>
        <fullName evidence="2">Uncharacterized protein</fullName>
    </submittedName>
</protein>
<proteinExistence type="predicted"/>
<reference evidence="3" key="1">
    <citation type="journal article" date="2023" name="Int. J. Syst. Evol. Microbiol.">
        <title>Mesoterricola silvestris gen. nov., sp. nov., Mesoterricola sediminis sp. nov., Geothrix oryzae sp. nov., Geothrix edaphica sp. nov., Geothrix rubra sp. nov., and Geothrix limicola sp. nov., six novel members of Acidobacteriota isolated from soils.</title>
        <authorList>
            <person name="Itoh H."/>
            <person name="Sugisawa Y."/>
            <person name="Mise K."/>
            <person name="Xu Z."/>
            <person name="Kuniyasu M."/>
            <person name="Ushijima N."/>
            <person name="Kawano K."/>
            <person name="Kobayashi E."/>
            <person name="Shiratori Y."/>
            <person name="Masuda Y."/>
            <person name="Senoo K."/>
        </authorList>
    </citation>
    <scope>NUCLEOTIDE SEQUENCE [LARGE SCALE GENOMIC DNA]</scope>
    <source>
        <strain evidence="3">W79</strain>
    </source>
</reference>
<organism evidence="2 3">
    <name type="scientific">Mesoterricola silvestris</name>
    <dbReference type="NCBI Taxonomy" id="2927979"/>
    <lineage>
        <taxon>Bacteria</taxon>
        <taxon>Pseudomonadati</taxon>
        <taxon>Acidobacteriota</taxon>
        <taxon>Holophagae</taxon>
        <taxon>Holophagales</taxon>
        <taxon>Holophagaceae</taxon>
        <taxon>Mesoterricola</taxon>
    </lineage>
</organism>
<keyword evidence="1" id="KW-0175">Coiled coil</keyword>
<evidence type="ECO:0000256" key="1">
    <source>
        <dbReference type="SAM" id="Coils"/>
    </source>
</evidence>